<gene>
    <name evidence="2" type="ORF">DUI87_27334</name>
</gene>
<proteinExistence type="predicted"/>
<keyword evidence="3" id="KW-1185">Reference proteome</keyword>
<feature type="compositionally biased region" description="Basic and acidic residues" evidence="1">
    <location>
        <begin position="46"/>
        <end position="61"/>
    </location>
</feature>
<organism evidence="2 3">
    <name type="scientific">Hirundo rustica rustica</name>
    <dbReference type="NCBI Taxonomy" id="333673"/>
    <lineage>
        <taxon>Eukaryota</taxon>
        <taxon>Metazoa</taxon>
        <taxon>Chordata</taxon>
        <taxon>Craniata</taxon>
        <taxon>Vertebrata</taxon>
        <taxon>Euteleostomi</taxon>
        <taxon>Archelosauria</taxon>
        <taxon>Archosauria</taxon>
        <taxon>Dinosauria</taxon>
        <taxon>Saurischia</taxon>
        <taxon>Theropoda</taxon>
        <taxon>Coelurosauria</taxon>
        <taxon>Aves</taxon>
        <taxon>Neognathae</taxon>
        <taxon>Neoaves</taxon>
        <taxon>Telluraves</taxon>
        <taxon>Australaves</taxon>
        <taxon>Passeriformes</taxon>
        <taxon>Sylvioidea</taxon>
        <taxon>Hirundinidae</taxon>
        <taxon>Hirundo</taxon>
    </lineage>
</organism>
<evidence type="ECO:0000256" key="1">
    <source>
        <dbReference type="SAM" id="MobiDB-lite"/>
    </source>
</evidence>
<name>A0A3M0J4H7_HIRRU</name>
<evidence type="ECO:0000313" key="3">
    <source>
        <dbReference type="Proteomes" id="UP000269221"/>
    </source>
</evidence>
<dbReference type="AlphaFoldDB" id="A0A3M0J4H7"/>
<feature type="region of interest" description="Disordered" evidence="1">
    <location>
        <begin position="35"/>
        <end position="61"/>
    </location>
</feature>
<dbReference type="Proteomes" id="UP000269221">
    <property type="component" value="Unassembled WGS sequence"/>
</dbReference>
<sequence>MVLGSETFKLNVLIPCSPPRQDFQFPNLCRMEEEAVRKRRMPQDSQADKELSMETREDKSPRQILVEEAVFEQLHGAGIQRGGKVLAIPGEKRLQKQITRI</sequence>
<dbReference type="EMBL" id="QRBI01000178">
    <property type="protein sequence ID" value="RMB96271.1"/>
    <property type="molecule type" value="Genomic_DNA"/>
</dbReference>
<reference evidence="2 3" key="1">
    <citation type="submission" date="2018-07" db="EMBL/GenBank/DDBJ databases">
        <title>A high quality draft genome assembly of the barn swallow (H. rustica rustica).</title>
        <authorList>
            <person name="Formenti G."/>
            <person name="Chiara M."/>
            <person name="Poveda L."/>
            <person name="Francoijs K.-J."/>
            <person name="Bonisoli-Alquati A."/>
            <person name="Canova L."/>
            <person name="Gianfranceschi L."/>
            <person name="Horner D.S."/>
            <person name="Saino N."/>
        </authorList>
    </citation>
    <scope>NUCLEOTIDE SEQUENCE [LARGE SCALE GENOMIC DNA]</scope>
    <source>
        <strain evidence="2">Chelidonia</strain>
        <tissue evidence="2">Blood</tissue>
    </source>
</reference>
<comment type="caution">
    <text evidence="2">The sequence shown here is derived from an EMBL/GenBank/DDBJ whole genome shotgun (WGS) entry which is preliminary data.</text>
</comment>
<protein>
    <submittedName>
        <fullName evidence="2">Uncharacterized protein</fullName>
    </submittedName>
</protein>
<evidence type="ECO:0000313" key="2">
    <source>
        <dbReference type="EMBL" id="RMB96271.1"/>
    </source>
</evidence>
<accession>A0A3M0J4H7</accession>